<organism evidence="3 4">
    <name type="scientific">Toxocara canis</name>
    <name type="common">Canine roundworm</name>
    <dbReference type="NCBI Taxonomy" id="6265"/>
    <lineage>
        <taxon>Eukaryota</taxon>
        <taxon>Metazoa</taxon>
        <taxon>Ecdysozoa</taxon>
        <taxon>Nematoda</taxon>
        <taxon>Chromadorea</taxon>
        <taxon>Rhabditida</taxon>
        <taxon>Spirurina</taxon>
        <taxon>Ascaridomorpha</taxon>
        <taxon>Ascaridoidea</taxon>
        <taxon>Toxocaridae</taxon>
        <taxon>Toxocara</taxon>
    </lineage>
</organism>
<name>A0A183UFC9_TOXCA</name>
<evidence type="ECO:0000256" key="1">
    <source>
        <dbReference type="SAM" id="MobiDB-lite"/>
    </source>
</evidence>
<feature type="region of interest" description="Disordered" evidence="1">
    <location>
        <begin position="46"/>
        <end position="68"/>
    </location>
</feature>
<accession>A0A183UFC9</accession>
<reference evidence="2 3" key="2">
    <citation type="submission" date="2018-11" db="EMBL/GenBank/DDBJ databases">
        <authorList>
            <consortium name="Pathogen Informatics"/>
        </authorList>
    </citation>
    <scope>NUCLEOTIDE SEQUENCE [LARGE SCALE GENOMIC DNA]</scope>
</reference>
<keyword evidence="3" id="KW-1185">Reference proteome</keyword>
<dbReference type="AlphaFoldDB" id="A0A183UFC9"/>
<evidence type="ECO:0000313" key="4">
    <source>
        <dbReference type="WBParaSite" id="TCNE_0000719901-mRNA-1"/>
    </source>
</evidence>
<proteinExistence type="predicted"/>
<feature type="compositionally biased region" description="Basic and acidic residues" evidence="1">
    <location>
        <begin position="52"/>
        <end position="68"/>
    </location>
</feature>
<dbReference type="WBParaSite" id="TCNE_0000719901-mRNA-1">
    <property type="protein sequence ID" value="TCNE_0000719901-mRNA-1"/>
    <property type="gene ID" value="TCNE_0000719901"/>
</dbReference>
<dbReference type="Proteomes" id="UP000050794">
    <property type="component" value="Unassembled WGS sequence"/>
</dbReference>
<protein>
    <submittedName>
        <fullName evidence="2 4">Uncharacterized protein</fullName>
    </submittedName>
</protein>
<gene>
    <name evidence="2" type="ORF">TCNE_LOCUS7199</name>
</gene>
<dbReference type="EMBL" id="UYWY01019635">
    <property type="protein sequence ID" value="VDM38520.1"/>
    <property type="molecule type" value="Genomic_DNA"/>
</dbReference>
<reference evidence="4" key="1">
    <citation type="submission" date="2016-06" db="UniProtKB">
        <authorList>
            <consortium name="WormBaseParasite"/>
        </authorList>
    </citation>
    <scope>IDENTIFICATION</scope>
</reference>
<evidence type="ECO:0000313" key="2">
    <source>
        <dbReference type="EMBL" id="VDM38520.1"/>
    </source>
</evidence>
<sequence length="68" mass="8074">MQRKNLDNAVLCESFGEHLLVMAIPLTKLRGGDEHHFNYFYDFGKDEEEDEEKKKEKECAQPERESNR</sequence>
<evidence type="ECO:0000313" key="3">
    <source>
        <dbReference type="Proteomes" id="UP000050794"/>
    </source>
</evidence>